<proteinExistence type="predicted"/>
<comment type="caution">
    <text evidence="2">The sequence shown here is derived from an EMBL/GenBank/DDBJ whole genome shotgun (WGS) entry which is preliminary data.</text>
</comment>
<keyword evidence="1" id="KW-0472">Membrane</keyword>
<feature type="transmembrane region" description="Helical" evidence="1">
    <location>
        <begin position="12"/>
        <end position="36"/>
    </location>
</feature>
<protein>
    <submittedName>
        <fullName evidence="2">Uncharacterized protein</fullName>
    </submittedName>
</protein>
<evidence type="ECO:0000313" key="3">
    <source>
        <dbReference type="Proteomes" id="UP001189429"/>
    </source>
</evidence>
<dbReference type="EMBL" id="CAUYUJ010015544">
    <property type="protein sequence ID" value="CAK0855339.1"/>
    <property type="molecule type" value="Genomic_DNA"/>
</dbReference>
<name>A0ABN9UBU9_9DINO</name>
<organism evidence="2 3">
    <name type="scientific">Prorocentrum cordatum</name>
    <dbReference type="NCBI Taxonomy" id="2364126"/>
    <lineage>
        <taxon>Eukaryota</taxon>
        <taxon>Sar</taxon>
        <taxon>Alveolata</taxon>
        <taxon>Dinophyceae</taxon>
        <taxon>Prorocentrales</taxon>
        <taxon>Prorocentraceae</taxon>
        <taxon>Prorocentrum</taxon>
    </lineage>
</organism>
<keyword evidence="1" id="KW-1133">Transmembrane helix</keyword>
<reference evidence="2" key="1">
    <citation type="submission" date="2023-10" db="EMBL/GenBank/DDBJ databases">
        <authorList>
            <person name="Chen Y."/>
            <person name="Shah S."/>
            <person name="Dougan E. K."/>
            <person name="Thang M."/>
            <person name="Chan C."/>
        </authorList>
    </citation>
    <scope>NUCLEOTIDE SEQUENCE [LARGE SCALE GENOMIC DNA]</scope>
</reference>
<keyword evidence="3" id="KW-1185">Reference proteome</keyword>
<evidence type="ECO:0000313" key="2">
    <source>
        <dbReference type="EMBL" id="CAK0855339.1"/>
    </source>
</evidence>
<dbReference type="Proteomes" id="UP001189429">
    <property type="component" value="Unassembled WGS sequence"/>
</dbReference>
<keyword evidence="1" id="KW-0812">Transmembrane</keyword>
<evidence type="ECO:0000256" key="1">
    <source>
        <dbReference type="SAM" id="Phobius"/>
    </source>
</evidence>
<accession>A0ABN9UBU9</accession>
<sequence length="161" mass="18037">MHVLTLTLVICYHILFAFMVCAVYVVLLLLSIYLFILGSAAMKVVVESAFHLSNLLPRVSLQVISRVWAKRPSPTVLQRLGVFVFRGQAWSAETVCPSRRLECALSPRTSLTRPLQIRNHLGRRRRHNQIYPQRLGGLEAEGVILPAPALDPRRPSGLAVC</sequence>
<gene>
    <name evidence="2" type="ORF">PCOR1329_LOCUS46114</name>
</gene>